<name>A0A2Z3HZ75_9CAUL</name>
<keyword evidence="3" id="KW-0378">Hydrolase</keyword>
<dbReference type="SUPFAM" id="SSF54197">
    <property type="entry name" value="HIT-like"/>
    <property type="match status" value="1"/>
</dbReference>
<dbReference type="KEGG" id="phb:HYN04_11915"/>
<evidence type="ECO:0000313" key="3">
    <source>
        <dbReference type="EMBL" id="AWM78390.1"/>
    </source>
</evidence>
<dbReference type="Proteomes" id="UP000247763">
    <property type="component" value="Chromosome"/>
</dbReference>
<dbReference type="InterPro" id="IPR036265">
    <property type="entry name" value="HIT-like_sf"/>
</dbReference>
<dbReference type="InterPro" id="IPR026026">
    <property type="entry name" value="HIT_Hint"/>
</dbReference>
<dbReference type="RefSeq" id="WP_110450956.1">
    <property type="nucleotide sequence ID" value="NZ_CP029479.1"/>
</dbReference>
<organism evidence="3 4">
    <name type="scientific">Phenylobacterium parvum</name>
    <dbReference type="NCBI Taxonomy" id="2201350"/>
    <lineage>
        <taxon>Bacteria</taxon>
        <taxon>Pseudomonadati</taxon>
        <taxon>Pseudomonadota</taxon>
        <taxon>Alphaproteobacteria</taxon>
        <taxon>Caulobacterales</taxon>
        <taxon>Caulobacteraceae</taxon>
        <taxon>Phenylobacterium</taxon>
    </lineage>
</organism>
<proteinExistence type="predicted"/>
<keyword evidence="4" id="KW-1185">Reference proteome</keyword>
<evidence type="ECO:0000259" key="2">
    <source>
        <dbReference type="PROSITE" id="PS51084"/>
    </source>
</evidence>
<accession>A0A2Z3HZ75</accession>
<protein>
    <submittedName>
        <fullName evidence="3">Diadenosine tetraphosphate hydrolase</fullName>
    </submittedName>
</protein>
<dbReference type="EMBL" id="CP029479">
    <property type="protein sequence ID" value="AWM78390.1"/>
    <property type="molecule type" value="Genomic_DNA"/>
</dbReference>
<dbReference type="PROSITE" id="PS51084">
    <property type="entry name" value="HIT_2"/>
    <property type="match status" value="1"/>
</dbReference>
<dbReference type="AlphaFoldDB" id="A0A2Z3HZ75"/>
<evidence type="ECO:0000256" key="1">
    <source>
        <dbReference type="PROSITE-ProRule" id="PRU00464"/>
    </source>
</evidence>
<dbReference type="GO" id="GO:0016787">
    <property type="term" value="F:hydrolase activity"/>
    <property type="evidence" value="ECO:0007669"/>
    <property type="project" value="UniProtKB-KW"/>
</dbReference>
<comment type="caution">
    <text evidence="1">Lacks conserved residue(s) required for the propagation of feature annotation.</text>
</comment>
<dbReference type="Pfam" id="PF01230">
    <property type="entry name" value="HIT"/>
    <property type="match status" value="1"/>
</dbReference>
<feature type="domain" description="HIT" evidence="2">
    <location>
        <begin position="34"/>
        <end position="108"/>
    </location>
</feature>
<dbReference type="OrthoDB" id="9799145at2"/>
<dbReference type="PIRSF" id="PIRSF000714">
    <property type="entry name" value="HIT"/>
    <property type="match status" value="1"/>
</dbReference>
<sequence>MPEIDPAFLTGSHALDELPLCHVRLQDDARWPWLILIPQVSGAREIEDLTVAERRLLLEEVVAAGNAVRALGAALGLAVEKLNVGALGNVTPQLHVHVVGRRAGDPAWPGPVWGFGEAERLAAEDLQRALDAARPALAPGAQPYPPFPGHGPA</sequence>
<reference evidence="4" key="1">
    <citation type="submission" date="2018-05" db="EMBL/GenBank/DDBJ databases">
        <title>Genome sequencing of Phenylobacterium sp. HYN0004.</title>
        <authorList>
            <person name="Yi H."/>
            <person name="Baek C."/>
        </authorList>
    </citation>
    <scope>NUCLEOTIDE SEQUENCE [LARGE SCALE GENOMIC DNA]</scope>
    <source>
        <strain evidence="4">HYN0004</strain>
    </source>
</reference>
<dbReference type="InterPro" id="IPR011146">
    <property type="entry name" value="HIT-like"/>
</dbReference>
<dbReference type="Gene3D" id="3.30.428.10">
    <property type="entry name" value="HIT-like"/>
    <property type="match status" value="1"/>
</dbReference>
<gene>
    <name evidence="3" type="ORF">HYN04_11915</name>
</gene>
<evidence type="ECO:0000313" key="4">
    <source>
        <dbReference type="Proteomes" id="UP000247763"/>
    </source>
</evidence>